<dbReference type="InterPro" id="IPR022796">
    <property type="entry name" value="Chloroa_b-bind"/>
</dbReference>
<comment type="subcellular location">
    <subcellularLocation>
        <location evidence="7">Plastid</location>
        <location evidence="7">Chloroplast thylakoid membrane</location>
    </subcellularLocation>
</comment>
<feature type="binding site" evidence="6">
    <location>
        <position position="184"/>
    </location>
    <ligand>
        <name>chlorophyll a</name>
        <dbReference type="ChEBI" id="CHEBI:58416"/>
        <label>1</label>
    </ligand>
</feature>
<comment type="function">
    <text evidence="7">The light-harvesting complex (LHC) functions as a light receptor, it captures and delivers excitation energy to photosystems with which it is closely associated.</text>
</comment>
<keyword evidence="7" id="KW-0604">Photosystem II</keyword>
<dbReference type="InterPro" id="IPR001344">
    <property type="entry name" value="Chloro_AB-bd_pln"/>
</dbReference>
<keyword evidence="5 7" id="KW-0157">Chromophore</keyword>
<dbReference type="GeneID" id="19013098"/>
<proteinExistence type="inferred from homology"/>
<dbReference type="GO" id="GO:0009535">
    <property type="term" value="C:chloroplast thylakoid membrane"/>
    <property type="evidence" value="ECO:0007669"/>
    <property type="project" value="UniProtKB-SubCell"/>
</dbReference>
<keyword evidence="4 7" id="KW-0934">Plastid</keyword>
<keyword evidence="9" id="KW-1185">Reference proteome</keyword>
<dbReference type="Gene3D" id="1.10.3460.10">
    <property type="entry name" value="Chlorophyll a/b binding protein domain"/>
    <property type="match status" value="1"/>
</dbReference>
<dbReference type="GO" id="GO:0009523">
    <property type="term" value="C:photosystem II"/>
    <property type="evidence" value="ECO:0007669"/>
    <property type="project" value="UniProtKB-KW"/>
</dbReference>
<dbReference type="EMBL" id="FO082269">
    <property type="protein sequence ID" value="CCO18040.1"/>
    <property type="molecule type" value="Genomic_DNA"/>
</dbReference>
<dbReference type="AlphaFoldDB" id="K8EZU8"/>
<feature type="binding site" evidence="6">
    <location>
        <position position="187"/>
    </location>
    <ligand>
        <name>chlorophyll a</name>
        <dbReference type="ChEBI" id="CHEBI:58416"/>
        <label>1</label>
    </ligand>
</feature>
<name>K8EZU8_9CHLO</name>
<keyword evidence="1 6" id="KW-0148">Chlorophyll</keyword>
<evidence type="ECO:0000256" key="7">
    <source>
        <dbReference type="RuleBase" id="RU363080"/>
    </source>
</evidence>
<dbReference type="PANTHER" id="PTHR21649">
    <property type="entry name" value="CHLOROPHYLL A/B BINDING PROTEIN"/>
    <property type="match status" value="1"/>
</dbReference>
<dbReference type="SUPFAM" id="SSF103511">
    <property type="entry name" value="Chlorophyll a-b binding protein"/>
    <property type="match status" value="1"/>
</dbReference>
<evidence type="ECO:0000313" key="9">
    <source>
        <dbReference type="Proteomes" id="UP000198341"/>
    </source>
</evidence>
<keyword evidence="7" id="KW-0603">Photosystem I</keyword>
<keyword evidence="2 7" id="KW-0150">Chloroplast</keyword>
<evidence type="ECO:0000256" key="2">
    <source>
        <dbReference type="ARBA" id="ARBA00022528"/>
    </source>
</evidence>
<evidence type="ECO:0000256" key="5">
    <source>
        <dbReference type="ARBA" id="ARBA00022991"/>
    </source>
</evidence>
<evidence type="ECO:0000256" key="1">
    <source>
        <dbReference type="ARBA" id="ARBA00022494"/>
    </source>
</evidence>
<feature type="binding site" description="axial binding residue" evidence="6">
    <location>
        <position position="81"/>
    </location>
    <ligand>
        <name>chlorophyll b</name>
        <dbReference type="ChEBI" id="CHEBI:61721"/>
        <label>1</label>
    </ligand>
    <ligandPart>
        <name>Mg</name>
        <dbReference type="ChEBI" id="CHEBI:25107"/>
    </ligandPart>
</feature>
<feature type="binding site" evidence="6">
    <location>
        <position position="63"/>
    </location>
    <ligand>
        <name>chlorophyll a</name>
        <dbReference type="ChEBI" id="CHEBI:58416"/>
        <label>1</label>
    </ligand>
</feature>
<feature type="binding site" evidence="6">
    <location>
        <position position="189"/>
    </location>
    <ligand>
        <name>chlorophyll a</name>
        <dbReference type="ChEBI" id="CHEBI:58416"/>
        <label>1</label>
    </ligand>
</feature>
<evidence type="ECO:0000256" key="6">
    <source>
        <dbReference type="PIRSR" id="PIRSR601344-1"/>
    </source>
</evidence>
<comment type="similarity">
    <text evidence="7">Belongs to the light-harvesting chlorophyll a/b-binding (LHC) protein family.</text>
</comment>
<accession>K8EZU8</accession>
<dbReference type="GO" id="GO:0009522">
    <property type="term" value="C:photosystem I"/>
    <property type="evidence" value="ECO:0007669"/>
    <property type="project" value="UniProtKB-KW"/>
</dbReference>
<sequence>MDCSITSRVNTSALKSRSVSRQSARASFVVKAQRDVWWPGVDAPAHLDGSLPGDFGFDPLGLSVDPEMKKWMVQAELQHARWAMLGVAGMVGPDLAPWDTPSWIEAGKFEYWAPAGPLFFIQMAMMNWAEVRRWQDMKDPGSMNKDPLFGYNANDTNTDVGYPGGLFDKLGYAKKDLDTLKLKEIKNGRLAMVAIAGCFVQGATTGVSPLTNLTSHIANPGAVNIFN</sequence>
<feature type="binding site" evidence="6">
    <location>
        <position position="79"/>
    </location>
    <ligand>
        <name>chlorophyll a</name>
        <dbReference type="ChEBI" id="CHEBI:58416"/>
        <label>1</label>
    </ligand>
</feature>
<reference evidence="8 9" key="1">
    <citation type="submission" date="2011-10" db="EMBL/GenBank/DDBJ databases">
        <authorList>
            <person name="Genoscope - CEA"/>
        </authorList>
    </citation>
    <scope>NUCLEOTIDE SEQUENCE [LARGE SCALE GENOMIC DNA]</scope>
    <source>
        <strain evidence="8 9">RCC 1105</strain>
    </source>
</reference>
<feature type="binding site" evidence="6">
    <location>
        <position position="76"/>
    </location>
    <ligand>
        <name>chlorophyll a</name>
        <dbReference type="ChEBI" id="CHEBI:58416"/>
        <label>1</label>
    </ligand>
</feature>
<dbReference type="KEGG" id="bpg:Bathy10g00210"/>
<dbReference type="Proteomes" id="UP000198341">
    <property type="component" value="Chromosome 10"/>
</dbReference>
<feature type="binding site" evidence="6">
    <location>
        <position position="183"/>
    </location>
    <ligand>
        <name>chlorophyll a</name>
        <dbReference type="ChEBI" id="CHEBI:58416"/>
        <label>1</label>
    </ligand>
</feature>
<dbReference type="GO" id="GO:0009765">
    <property type="term" value="P:photosynthesis, light harvesting"/>
    <property type="evidence" value="ECO:0007669"/>
    <property type="project" value="InterPro"/>
</dbReference>
<gene>
    <name evidence="8" type="ordered locus">Bathy10g00210</name>
</gene>
<dbReference type="eggNOG" id="ENOG502QRXM">
    <property type="taxonomic scope" value="Eukaryota"/>
</dbReference>
<dbReference type="Pfam" id="PF00504">
    <property type="entry name" value="Chloroa_b-bind"/>
    <property type="match status" value="1"/>
</dbReference>
<dbReference type="GO" id="GO:0016168">
    <property type="term" value="F:chlorophyll binding"/>
    <property type="evidence" value="ECO:0007669"/>
    <property type="project" value="UniProtKB-KW"/>
</dbReference>
<keyword evidence="7" id="KW-0793">Thylakoid</keyword>
<feature type="binding site" evidence="6">
    <location>
        <position position="201"/>
    </location>
    <ligand>
        <name>chlorophyll a</name>
        <dbReference type="ChEBI" id="CHEBI:58416"/>
        <label>1</label>
    </ligand>
</feature>
<dbReference type="STRING" id="41875.K8EZU8"/>
<evidence type="ECO:0000256" key="3">
    <source>
        <dbReference type="ARBA" id="ARBA00022531"/>
    </source>
</evidence>
<keyword evidence="3 7" id="KW-0602">Photosynthesis</keyword>
<dbReference type="RefSeq" id="XP_007510507.1">
    <property type="nucleotide sequence ID" value="XM_007510445.1"/>
</dbReference>
<feature type="binding site" evidence="6">
    <location>
        <position position="216"/>
    </location>
    <ligand>
        <name>chlorophyll a</name>
        <dbReference type="ChEBI" id="CHEBI:58416"/>
        <label>5</label>
    </ligand>
</feature>
<evidence type="ECO:0000256" key="4">
    <source>
        <dbReference type="ARBA" id="ARBA00022640"/>
    </source>
</evidence>
<evidence type="ECO:0000313" key="8">
    <source>
        <dbReference type="EMBL" id="CCO18040.1"/>
    </source>
</evidence>
<organism evidence="8 9">
    <name type="scientific">Bathycoccus prasinos</name>
    <dbReference type="NCBI Taxonomy" id="41875"/>
    <lineage>
        <taxon>Eukaryota</taxon>
        <taxon>Viridiplantae</taxon>
        <taxon>Chlorophyta</taxon>
        <taxon>Mamiellophyceae</taxon>
        <taxon>Mamiellales</taxon>
        <taxon>Bathycoccaceae</taxon>
        <taxon>Bathycoccus</taxon>
    </lineage>
</organism>
<dbReference type="OrthoDB" id="423598at2759"/>
<protein>
    <recommendedName>
        <fullName evidence="7">Chlorophyll a-b binding protein, chloroplastic</fullName>
    </recommendedName>
</protein>